<dbReference type="PANTHER" id="PTHR22981:SF7">
    <property type="entry name" value="3-HYDROXYISOBUTYRATE DEHYDROGENASE, MITOCHONDRIAL"/>
    <property type="match status" value="1"/>
</dbReference>
<evidence type="ECO:0000313" key="7">
    <source>
        <dbReference type="EMBL" id="RGC51156.1"/>
    </source>
</evidence>
<evidence type="ECO:0000256" key="4">
    <source>
        <dbReference type="PIRSR" id="PIRSR000103-1"/>
    </source>
</evidence>
<dbReference type="Gene3D" id="1.10.1040.10">
    <property type="entry name" value="N-(1-d-carboxylethyl)-l-norvaline Dehydrogenase, domain 2"/>
    <property type="match status" value="1"/>
</dbReference>
<evidence type="ECO:0000313" key="8">
    <source>
        <dbReference type="Proteomes" id="UP000261231"/>
    </source>
</evidence>
<dbReference type="Proteomes" id="UP000261231">
    <property type="component" value="Unassembled WGS sequence"/>
</dbReference>
<evidence type="ECO:0000259" key="6">
    <source>
        <dbReference type="Pfam" id="PF14833"/>
    </source>
</evidence>
<dbReference type="AlphaFoldDB" id="A0A3E2XQN8"/>
<dbReference type="OrthoDB" id="9786703at2"/>
<dbReference type="InterPro" id="IPR029154">
    <property type="entry name" value="HIBADH-like_NADP-bd"/>
</dbReference>
<dbReference type="GO" id="GO:0051287">
    <property type="term" value="F:NAD binding"/>
    <property type="evidence" value="ECO:0007669"/>
    <property type="project" value="InterPro"/>
</dbReference>
<keyword evidence="3" id="KW-0520">NAD</keyword>
<feature type="domain" description="6-phosphogluconate dehydrogenase NADP-binding" evidence="5">
    <location>
        <begin position="2"/>
        <end position="159"/>
    </location>
</feature>
<dbReference type="PIRSF" id="PIRSF000103">
    <property type="entry name" value="HIBADH"/>
    <property type="match status" value="1"/>
</dbReference>
<dbReference type="InterPro" id="IPR015815">
    <property type="entry name" value="HIBADH-related"/>
</dbReference>
<comment type="similarity">
    <text evidence="1">Belongs to the HIBADH-related family.</text>
</comment>
<organism evidence="7 8">
    <name type="scientific">Coprococcus catus</name>
    <dbReference type="NCBI Taxonomy" id="116085"/>
    <lineage>
        <taxon>Bacteria</taxon>
        <taxon>Bacillati</taxon>
        <taxon>Bacillota</taxon>
        <taxon>Clostridia</taxon>
        <taxon>Lachnospirales</taxon>
        <taxon>Lachnospiraceae</taxon>
        <taxon>Coprococcus</taxon>
    </lineage>
</organism>
<dbReference type="Pfam" id="PF03446">
    <property type="entry name" value="NAD_binding_2"/>
    <property type="match status" value="1"/>
</dbReference>
<accession>A0A3E2XQN8</accession>
<dbReference type="InterPro" id="IPR036291">
    <property type="entry name" value="NAD(P)-bd_dom_sf"/>
</dbReference>
<sequence length="294" mass="32173">MRIGFIGLGIMGEAMCYNIIRKHDGDVYIYDVKTEPVQRLAQKGGIACDSAVDAAKHSDVIITMLPRSEDSLSVYKEILPAVNATKICIDMSTIDPSVSLKISVMIQAHGGHFLDAPVVKSKAAAVLGNIGIYVGGEKEIYFQVKPILQYMGSNVLYMGSSGKGIGMKICQTTLLAQIQNGVNEALAMAVKQGIDVDRFTAALSFGGGQNAYFDERQMAIRNKDYATTFSVRNMSKDIDICRRLAKTEGVQAESLEGIREVYDRALEAGYGDKDYSSVIDMVFENNHVKYKPKL</sequence>
<proteinExistence type="inferred from homology"/>
<comment type="caution">
    <text evidence="7">The sequence shown here is derived from an EMBL/GenBank/DDBJ whole genome shotgun (WGS) entry which is preliminary data.</text>
</comment>
<evidence type="ECO:0000256" key="1">
    <source>
        <dbReference type="ARBA" id="ARBA00009080"/>
    </source>
</evidence>
<dbReference type="Pfam" id="PF14833">
    <property type="entry name" value="NAD_binding_11"/>
    <property type="match status" value="1"/>
</dbReference>
<dbReference type="GO" id="GO:0016616">
    <property type="term" value="F:oxidoreductase activity, acting on the CH-OH group of donors, NAD or NADP as acceptor"/>
    <property type="evidence" value="ECO:0007669"/>
    <property type="project" value="TreeGrafter"/>
</dbReference>
<dbReference type="RefSeq" id="WP_117538675.1">
    <property type="nucleotide sequence ID" value="NZ_QVFD01000001.1"/>
</dbReference>
<keyword evidence="8" id="KW-1185">Reference proteome</keyword>
<dbReference type="PANTHER" id="PTHR22981">
    <property type="entry name" value="3-HYDROXYISOBUTYRATE DEHYDROGENASE-RELATED"/>
    <property type="match status" value="1"/>
</dbReference>
<protein>
    <submittedName>
        <fullName evidence="7">NAD(P)-dependent oxidoreductase</fullName>
    </submittedName>
</protein>
<name>A0A3E2XQN8_9FIRM</name>
<feature type="domain" description="3-hydroxyisobutyrate dehydrogenase-like NAD-binding" evidence="6">
    <location>
        <begin position="162"/>
        <end position="281"/>
    </location>
</feature>
<dbReference type="Gene3D" id="3.40.50.720">
    <property type="entry name" value="NAD(P)-binding Rossmann-like Domain"/>
    <property type="match status" value="1"/>
</dbReference>
<keyword evidence="2" id="KW-0560">Oxidoreductase</keyword>
<dbReference type="EMBL" id="QVFD01000001">
    <property type="protein sequence ID" value="RGC51156.1"/>
    <property type="molecule type" value="Genomic_DNA"/>
</dbReference>
<feature type="active site" evidence="4">
    <location>
        <position position="168"/>
    </location>
</feature>
<dbReference type="InterPro" id="IPR008927">
    <property type="entry name" value="6-PGluconate_DH-like_C_sf"/>
</dbReference>
<gene>
    <name evidence="7" type="ORF">DW747_01235</name>
</gene>
<evidence type="ECO:0000256" key="3">
    <source>
        <dbReference type="ARBA" id="ARBA00023027"/>
    </source>
</evidence>
<reference evidence="7 8" key="1">
    <citation type="submission" date="2018-08" db="EMBL/GenBank/DDBJ databases">
        <title>A genome reference for cultivated species of the human gut microbiota.</title>
        <authorList>
            <person name="Zou Y."/>
            <person name="Xue W."/>
            <person name="Luo G."/>
        </authorList>
    </citation>
    <scope>NUCLEOTIDE SEQUENCE [LARGE SCALE GENOMIC DNA]</scope>
    <source>
        <strain evidence="7 8">AM28-39</strain>
    </source>
</reference>
<dbReference type="SUPFAM" id="SSF51735">
    <property type="entry name" value="NAD(P)-binding Rossmann-fold domains"/>
    <property type="match status" value="1"/>
</dbReference>
<dbReference type="InterPro" id="IPR013328">
    <property type="entry name" value="6PGD_dom2"/>
</dbReference>
<dbReference type="SUPFAM" id="SSF48179">
    <property type="entry name" value="6-phosphogluconate dehydrogenase C-terminal domain-like"/>
    <property type="match status" value="1"/>
</dbReference>
<dbReference type="InterPro" id="IPR006115">
    <property type="entry name" value="6PGDH_NADP-bd"/>
</dbReference>
<evidence type="ECO:0000256" key="2">
    <source>
        <dbReference type="ARBA" id="ARBA00023002"/>
    </source>
</evidence>
<dbReference type="GO" id="GO:0050661">
    <property type="term" value="F:NADP binding"/>
    <property type="evidence" value="ECO:0007669"/>
    <property type="project" value="InterPro"/>
</dbReference>
<evidence type="ECO:0000259" key="5">
    <source>
        <dbReference type="Pfam" id="PF03446"/>
    </source>
</evidence>